<evidence type="ECO:0000256" key="1">
    <source>
        <dbReference type="SAM" id="SignalP"/>
    </source>
</evidence>
<organism evidence="2 3">
    <name type="scientific">Engelhardtia mirabilis</name>
    <dbReference type="NCBI Taxonomy" id="2528011"/>
    <lineage>
        <taxon>Bacteria</taxon>
        <taxon>Pseudomonadati</taxon>
        <taxon>Planctomycetota</taxon>
        <taxon>Planctomycetia</taxon>
        <taxon>Planctomycetia incertae sedis</taxon>
        <taxon>Engelhardtia</taxon>
    </lineage>
</organism>
<proteinExistence type="predicted"/>
<evidence type="ECO:0008006" key="4">
    <source>
        <dbReference type="Google" id="ProtNLM"/>
    </source>
</evidence>
<keyword evidence="3" id="KW-1185">Reference proteome</keyword>
<evidence type="ECO:0000313" key="3">
    <source>
        <dbReference type="Proteomes" id="UP000316921"/>
    </source>
</evidence>
<dbReference type="KEGG" id="pbap:Pla133_00920"/>
<protein>
    <recommendedName>
        <fullName evidence="4">Phytase-like domain-containing protein</fullName>
    </recommendedName>
</protein>
<reference evidence="2 3" key="1">
    <citation type="submission" date="2019-02" db="EMBL/GenBank/DDBJ databases">
        <title>Deep-cultivation of Planctomycetes and their phenomic and genomic characterization uncovers novel biology.</title>
        <authorList>
            <person name="Wiegand S."/>
            <person name="Jogler M."/>
            <person name="Boedeker C."/>
            <person name="Pinto D."/>
            <person name="Vollmers J."/>
            <person name="Rivas-Marin E."/>
            <person name="Kohn T."/>
            <person name="Peeters S.H."/>
            <person name="Heuer A."/>
            <person name="Rast P."/>
            <person name="Oberbeckmann S."/>
            <person name="Bunk B."/>
            <person name="Jeske O."/>
            <person name="Meyerdierks A."/>
            <person name="Storesund J.E."/>
            <person name="Kallscheuer N."/>
            <person name="Luecker S."/>
            <person name="Lage O.M."/>
            <person name="Pohl T."/>
            <person name="Merkel B.J."/>
            <person name="Hornburger P."/>
            <person name="Mueller R.-W."/>
            <person name="Bruemmer F."/>
            <person name="Labrenz M."/>
            <person name="Spormann A.M."/>
            <person name="Op den Camp H."/>
            <person name="Overmann J."/>
            <person name="Amann R."/>
            <person name="Jetten M.S.M."/>
            <person name="Mascher T."/>
            <person name="Medema M.H."/>
            <person name="Devos D.P."/>
            <person name="Kaster A.-K."/>
            <person name="Ovreas L."/>
            <person name="Rohde M."/>
            <person name="Galperin M.Y."/>
            <person name="Jogler C."/>
        </authorList>
    </citation>
    <scope>NUCLEOTIDE SEQUENCE [LARGE SCALE GENOMIC DNA]</scope>
    <source>
        <strain evidence="2 3">Pla133</strain>
    </source>
</reference>
<accession>A0A518BDG9</accession>
<dbReference type="EMBL" id="CP036287">
    <property type="protein sequence ID" value="QDU65029.1"/>
    <property type="molecule type" value="Genomic_DNA"/>
</dbReference>
<dbReference type="RefSeq" id="WP_145061269.1">
    <property type="nucleotide sequence ID" value="NZ_CP036287.1"/>
</dbReference>
<evidence type="ECO:0000313" key="2">
    <source>
        <dbReference type="EMBL" id="QDU65029.1"/>
    </source>
</evidence>
<dbReference type="AlphaFoldDB" id="A0A518BDG9"/>
<dbReference type="Proteomes" id="UP000316921">
    <property type="component" value="Chromosome"/>
</dbReference>
<name>A0A518BDG9_9BACT</name>
<gene>
    <name evidence="2" type="ORF">Pla133_00920</name>
</gene>
<feature type="chain" id="PRO_5021940032" description="Phytase-like domain-containing protein" evidence="1">
    <location>
        <begin position="19"/>
        <end position="515"/>
    </location>
</feature>
<keyword evidence="1" id="KW-0732">Signal</keyword>
<feature type="signal peptide" evidence="1">
    <location>
        <begin position="1"/>
        <end position="18"/>
    </location>
</feature>
<sequence length="515" mass="53217" precursor="true">MLLLPSLLLLAQSPLTHSAPWLGQPLDVELNGLLPGVAVGLYYSPSAASFPTPFGLLELDPAGLLQIGSGLADAQGEVAFQFALPQVAALAEAPAHLQALVVDGTAGTVSLSHAAHLRLLGSRFYSSESRFDAGLQGFVSRLAVRSSPSMDLVFELPPTATEFGARTYLSADGSVAAVVTNNAVRRFDNFFGSASDELLLGDVRGAAVDASGDALLVYVGPDFFSPGEVQRVPLEVGAPAVPLGIFGNVGPATFDPAANRAYLPALPTAAFEARVREVDLATSATIAEHVVAPPNHAELDWVRTLNGSLVAGSHTDDEFLTANASLGRVDLASPGAPALQNLGSNDQTAVAGPLAATGELLLIARDWPFAGPVAPDLTLGLFDASTPSSLTAVPQPFAAPDNYTIVVDLGASVWLVDRCCDQIFGGDNLRLFQLDPLTGALADVSPGPQGYLDQQYSAAGGTSDFGGQTLVLGPNCPLMSCPGIAFRVRDAATGAETLVPTGGWFVEWLEGLSIP</sequence>